<feature type="region of interest" description="Disordered" evidence="5">
    <location>
        <begin position="163"/>
        <end position="183"/>
    </location>
</feature>
<gene>
    <name evidence="8" type="ORF">PPNO1_LOCUS21</name>
</gene>
<dbReference type="SMART" id="SM00385">
    <property type="entry name" value="CYCLIN"/>
    <property type="match status" value="2"/>
</dbReference>
<evidence type="ECO:0000313" key="8">
    <source>
        <dbReference type="EMBL" id="CAI4210214.1"/>
    </source>
</evidence>
<accession>A0A9P1M5I3</accession>
<organism evidence="8 9">
    <name type="scientific">Parascedosporium putredinis</name>
    <dbReference type="NCBI Taxonomy" id="1442378"/>
    <lineage>
        <taxon>Eukaryota</taxon>
        <taxon>Fungi</taxon>
        <taxon>Dikarya</taxon>
        <taxon>Ascomycota</taxon>
        <taxon>Pezizomycotina</taxon>
        <taxon>Sordariomycetes</taxon>
        <taxon>Hypocreomycetidae</taxon>
        <taxon>Microascales</taxon>
        <taxon>Microascaceae</taxon>
        <taxon>Parascedosporium</taxon>
    </lineage>
</organism>
<feature type="region of interest" description="Disordered" evidence="5">
    <location>
        <begin position="98"/>
        <end position="117"/>
    </location>
</feature>
<dbReference type="InterPro" id="IPR036915">
    <property type="entry name" value="Cyclin-like_sf"/>
</dbReference>
<keyword evidence="1" id="KW-0132">Cell division</keyword>
<keyword evidence="3" id="KW-0131">Cell cycle</keyword>
<dbReference type="Pfam" id="PF02984">
    <property type="entry name" value="Cyclin_C"/>
    <property type="match status" value="1"/>
</dbReference>
<evidence type="ECO:0000256" key="2">
    <source>
        <dbReference type="ARBA" id="ARBA00023127"/>
    </source>
</evidence>
<protein>
    <recommendedName>
        <fullName evidence="10">Cyclin N-terminal domain-containing protein</fullName>
    </recommendedName>
</protein>
<dbReference type="SUPFAM" id="SSF47954">
    <property type="entry name" value="Cyclin-like"/>
    <property type="match status" value="2"/>
</dbReference>
<dbReference type="Gene3D" id="1.10.472.10">
    <property type="entry name" value="Cyclin-like"/>
    <property type="match status" value="2"/>
</dbReference>
<reference evidence="8" key="1">
    <citation type="submission" date="2022-11" db="EMBL/GenBank/DDBJ databases">
        <authorList>
            <person name="Scott C."/>
            <person name="Bruce N."/>
        </authorList>
    </citation>
    <scope>NUCLEOTIDE SEQUENCE</scope>
</reference>
<dbReference type="InterPro" id="IPR048258">
    <property type="entry name" value="Cyclins_cyclin-box"/>
</dbReference>
<sequence>MDARNKRCPTPTPSRFPPSGNENLPPTTATSTAHSRAKSMSSAPTMTGGLKVNAKRTAFADLSNTVAAQLLVNQKGPKNTVKMEGLLAEASIVSGTDAFRQPAQRPSRPPVGASIQPKVVNPVPPLARSELVLSGAHGAATRKSAVSIYSDSQNIGRERVTAHLDPSTRREPSLRQYKSQPQLKPEAPALPVLADLTEALYEDAVEHVAEMAPVVSHAAEIADGVLLSISTGIEVVTAPADDMQAEFVDDKIASTTSLSEPEEYWDEEEEDEVYDDQGGVTTLPQPKMTNKVLRELEAAKAYVESTRPQYDIEEDMWDISMVAEYSEEIFEYMRELEVQLLPNAHYMDIQTEIQWSMRSVLMDWLVQVHQRFGLLPETLFLAVNYVDRFLSSKVVSLGKLQLVGATAILVAAKYEEINCPSLQEIVYMVDSGYTVQEVAKAERFMLSMLQYQLGCPGPMSFLRRISKADDYDLETRTLAKYFLEVTIMDERFVGSTSSFLAAGAHCLARMMLRKGDWSPAHVHYSGYTWNQLKPLLNMLLDCCQVPDQHHSAIFEKYNDKRFKYCSDYVQDEIKTGFELPGHQPTIFTMIQQAGFSCDGASPAAAEHQYQYPFPQASEA</sequence>
<evidence type="ECO:0000256" key="3">
    <source>
        <dbReference type="ARBA" id="ARBA00023306"/>
    </source>
</evidence>
<dbReference type="InterPro" id="IPR004367">
    <property type="entry name" value="Cyclin_C-dom"/>
</dbReference>
<evidence type="ECO:0000256" key="1">
    <source>
        <dbReference type="ARBA" id="ARBA00022618"/>
    </source>
</evidence>
<evidence type="ECO:0008006" key="10">
    <source>
        <dbReference type="Google" id="ProtNLM"/>
    </source>
</evidence>
<proteinExistence type="inferred from homology"/>
<feature type="domain" description="Cyclin C-terminal" evidence="7">
    <location>
        <begin position="456"/>
        <end position="571"/>
    </location>
</feature>
<keyword evidence="2 4" id="KW-0195">Cyclin</keyword>
<evidence type="ECO:0000259" key="7">
    <source>
        <dbReference type="SMART" id="SM01332"/>
    </source>
</evidence>
<comment type="similarity">
    <text evidence="4">Belongs to the cyclin family.</text>
</comment>
<feature type="domain" description="Cyclin-like" evidence="6">
    <location>
        <begin position="363"/>
        <end position="447"/>
    </location>
</feature>
<feature type="region of interest" description="Disordered" evidence="5">
    <location>
        <begin position="1"/>
        <end position="49"/>
    </location>
</feature>
<feature type="compositionally biased region" description="Polar residues" evidence="5">
    <location>
        <begin position="20"/>
        <end position="45"/>
    </location>
</feature>
<evidence type="ECO:0000256" key="5">
    <source>
        <dbReference type="SAM" id="MobiDB-lite"/>
    </source>
</evidence>
<dbReference type="PROSITE" id="PS00292">
    <property type="entry name" value="CYCLINS"/>
    <property type="match status" value="1"/>
</dbReference>
<dbReference type="Proteomes" id="UP000838763">
    <property type="component" value="Unassembled WGS sequence"/>
</dbReference>
<name>A0A9P1M5I3_9PEZI</name>
<dbReference type="CDD" id="cd20512">
    <property type="entry name" value="CYCLIN_CLBs_yeast_rpt2"/>
    <property type="match status" value="1"/>
</dbReference>
<evidence type="ECO:0000256" key="4">
    <source>
        <dbReference type="RuleBase" id="RU000383"/>
    </source>
</evidence>
<comment type="caution">
    <text evidence="8">The sequence shown here is derived from an EMBL/GenBank/DDBJ whole genome shotgun (WGS) entry which is preliminary data.</text>
</comment>
<feature type="compositionally biased region" description="Basic and acidic residues" evidence="5">
    <location>
        <begin position="163"/>
        <end position="173"/>
    </location>
</feature>
<dbReference type="InterPro" id="IPR006671">
    <property type="entry name" value="Cyclin_N"/>
</dbReference>
<feature type="domain" description="Cyclin-like" evidence="6">
    <location>
        <begin position="460"/>
        <end position="541"/>
    </location>
</feature>
<keyword evidence="9" id="KW-1185">Reference proteome</keyword>
<dbReference type="AlphaFoldDB" id="A0A9P1M5I3"/>
<dbReference type="FunFam" id="1.10.472.10:FF:000001">
    <property type="entry name" value="G2/mitotic-specific cyclin"/>
    <property type="match status" value="1"/>
</dbReference>
<dbReference type="PANTHER" id="PTHR10177">
    <property type="entry name" value="CYCLINS"/>
    <property type="match status" value="1"/>
</dbReference>
<evidence type="ECO:0000313" key="9">
    <source>
        <dbReference type="Proteomes" id="UP000838763"/>
    </source>
</evidence>
<dbReference type="Pfam" id="PF00134">
    <property type="entry name" value="Cyclin_N"/>
    <property type="match status" value="1"/>
</dbReference>
<dbReference type="SMART" id="SM01332">
    <property type="entry name" value="Cyclin_C"/>
    <property type="match status" value="1"/>
</dbReference>
<dbReference type="InterPro" id="IPR013763">
    <property type="entry name" value="Cyclin-like_dom"/>
</dbReference>
<dbReference type="EMBL" id="CALLCH030000001">
    <property type="protein sequence ID" value="CAI4210214.1"/>
    <property type="molecule type" value="Genomic_DNA"/>
</dbReference>
<dbReference type="CDD" id="cd20568">
    <property type="entry name" value="CYCLIN_CLBs_yeast_rpt1"/>
    <property type="match status" value="1"/>
</dbReference>
<dbReference type="InterPro" id="IPR039361">
    <property type="entry name" value="Cyclin"/>
</dbReference>
<evidence type="ECO:0000259" key="6">
    <source>
        <dbReference type="SMART" id="SM00385"/>
    </source>
</evidence>
<dbReference type="OrthoDB" id="5590282at2759"/>
<dbReference type="GO" id="GO:0051301">
    <property type="term" value="P:cell division"/>
    <property type="evidence" value="ECO:0007669"/>
    <property type="project" value="UniProtKB-KW"/>
</dbReference>